<name>A0AA36FVL1_9BILA</name>
<dbReference type="AlphaFoldDB" id="A0AA36FVL1"/>
<gene>
    <name evidence="1" type="ORF">MSPICULIGERA_LOCUS7336</name>
</gene>
<comment type="caution">
    <text evidence="1">The sequence shown here is derived from an EMBL/GenBank/DDBJ whole genome shotgun (WGS) entry which is preliminary data.</text>
</comment>
<proteinExistence type="predicted"/>
<dbReference type="EMBL" id="CATQJA010001843">
    <property type="protein sequence ID" value="CAJ0568825.1"/>
    <property type="molecule type" value="Genomic_DNA"/>
</dbReference>
<evidence type="ECO:0000313" key="1">
    <source>
        <dbReference type="EMBL" id="CAJ0568825.1"/>
    </source>
</evidence>
<protein>
    <submittedName>
        <fullName evidence="1">Uncharacterized protein</fullName>
    </submittedName>
</protein>
<sequence length="195" mass="21963">MIREFWFDGIVESVYYDAHDQTHHLALASHITAARRFQQSMQQALSMAQQANQFERQHVLRPGDVTGTAPAPPSYPYTSGFSAPPPSYAYTSTSSGPTPVGNSGNQTIVVVTNIPEEDDADLWRYMVKRMAGRNVDRLKRVIHLGPDTRQLLFESETDAKAFIKEYDRKKYPFGMAGDTMRMKIADEAMVNLTLD</sequence>
<dbReference type="Proteomes" id="UP001177023">
    <property type="component" value="Unassembled WGS sequence"/>
</dbReference>
<evidence type="ECO:0000313" key="2">
    <source>
        <dbReference type="Proteomes" id="UP001177023"/>
    </source>
</evidence>
<feature type="non-terminal residue" evidence="1">
    <location>
        <position position="1"/>
    </location>
</feature>
<organism evidence="1 2">
    <name type="scientific">Mesorhabditis spiculigera</name>
    <dbReference type="NCBI Taxonomy" id="96644"/>
    <lineage>
        <taxon>Eukaryota</taxon>
        <taxon>Metazoa</taxon>
        <taxon>Ecdysozoa</taxon>
        <taxon>Nematoda</taxon>
        <taxon>Chromadorea</taxon>
        <taxon>Rhabditida</taxon>
        <taxon>Rhabditina</taxon>
        <taxon>Rhabditomorpha</taxon>
        <taxon>Rhabditoidea</taxon>
        <taxon>Rhabditidae</taxon>
        <taxon>Mesorhabditinae</taxon>
        <taxon>Mesorhabditis</taxon>
    </lineage>
</organism>
<reference evidence="1" key="1">
    <citation type="submission" date="2023-06" db="EMBL/GenBank/DDBJ databases">
        <authorList>
            <person name="Delattre M."/>
        </authorList>
    </citation>
    <scope>NUCLEOTIDE SEQUENCE</scope>
    <source>
        <strain evidence="1">AF72</strain>
    </source>
</reference>
<keyword evidence="2" id="KW-1185">Reference proteome</keyword>
<accession>A0AA36FVL1</accession>